<evidence type="ECO:0000313" key="2">
    <source>
        <dbReference type="Proteomes" id="UP000003560"/>
    </source>
</evidence>
<proteinExistence type="predicted"/>
<name>B6GEE1_9ACTN</name>
<organism evidence="1 2">
    <name type="scientific">Collinsella stercoris DSM 13279</name>
    <dbReference type="NCBI Taxonomy" id="445975"/>
    <lineage>
        <taxon>Bacteria</taxon>
        <taxon>Bacillati</taxon>
        <taxon>Actinomycetota</taxon>
        <taxon>Coriobacteriia</taxon>
        <taxon>Coriobacteriales</taxon>
        <taxon>Coriobacteriaceae</taxon>
        <taxon>Collinsella</taxon>
    </lineage>
</organism>
<gene>
    <name evidence="1" type="ORF">COLSTE_02481</name>
</gene>
<dbReference type="EMBL" id="ABXJ01000148">
    <property type="protein sequence ID" value="EEA89361.1"/>
    <property type="molecule type" value="Genomic_DNA"/>
</dbReference>
<reference evidence="1 2" key="2">
    <citation type="submission" date="2008-10" db="EMBL/GenBank/DDBJ databases">
        <authorList>
            <person name="Fulton L."/>
            <person name="Clifton S."/>
            <person name="Fulton B."/>
            <person name="Xu J."/>
            <person name="Minx P."/>
            <person name="Pepin K.H."/>
            <person name="Johnson M."/>
            <person name="Thiruvilangam P."/>
            <person name="Bhonagiri V."/>
            <person name="Nash W.E."/>
            <person name="Mardis E.R."/>
            <person name="Wilson R.K."/>
        </authorList>
    </citation>
    <scope>NUCLEOTIDE SEQUENCE [LARGE SCALE GENOMIC DNA]</scope>
    <source>
        <strain evidence="1 2">DSM 13279</strain>
    </source>
</reference>
<comment type="caution">
    <text evidence="1">The sequence shown here is derived from an EMBL/GenBank/DDBJ whole genome shotgun (WGS) entry which is preliminary data.</text>
</comment>
<sequence>MVYKRAYKRRPFISSNRSYPPIVHILQPPNPQRSRPRFAKG</sequence>
<protein>
    <submittedName>
        <fullName evidence="1">Uncharacterized protein</fullName>
    </submittedName>
</protein>
<dbReference type="AlphaFoldDB" id="B6GEE1"/>
<dbReference type="HOGENOM" id="CLU_3268582_0_0_11"/>
<reference evidence="1 2" key="1">
    <citation type="submission" date="2008-10" db="EMBL/GenBank/DDBJ databases">
        <title>Draft genome sequence of Collinsella stercoris (DSM 13279).</title>
        <authorList>
            <person name="Sudarsanam P."/>
            <person name="Ley R."/>
            <person name="Guruge J."/>
            <person name="Turnbaugh P.J."/>
            <person name="Mahowald M."/>
            <person name="Liep D."/>
            <person name="Gordon J."/>
        </authorList>
    </citation>
    <scope>NUCLEOTIDE SEQUENCE [LARGE SCALE GENOMIC DNA]</scope>
    <source>
        <strain evidence="1 2">DSM 13279</strain>
    </source>
</reference>
<keyword evidence="2" id="KW-1185">Reference proteome</keyword>
<evidence type="ECO:0000313" key="1">
    <source>
        <dbReference type="EMBL" id="EEA89361.1"/>
    </source>
</evidence>
<dbReference type="Proteomes" id="UP000003560">
    <property type="component" value="Unassembled WGS sequence"/>
</dbReference>
<accession>B6GEE1</accession>